<feature type="coiled-coil region" evidence="1">
    <location>
        <begin position="15"/>
        <end position="56"/>
    </location>
</feature>
<dbReference type="OrthoDB" id="2375961at2"/>
<dbReference type="EMBL" id="JNVC02000001">
    <property type="protein sequence ID" value="KEZ54228.1"/>
    <property type="molecule type" value="Genomic_DNA"/>
</dbReference>
<dbReference type="Gene3D" id="6.10.140.1110">
    <property type="match status" value="1"/>
</dbReference>
<gene>
    <name evidence="2" type="ORF">GS18_0204700</name>
</gene>
<accession>A0A084H3R6</accession>
<dbReference type="RefSeq" id="WP_029565591.1">
    <property type="nucleotide sequence ID" value="NZ_JNVC02000001.1"/>
</dbReference>
<sequence length="126" mass="15019">MEIFQTVTVKQILTAASKEQLMKTFKQTKQQLEREIDQLSFQLKKKEKTIQTEEMRKQYQREISKRMDKIKIADFQLQQLETLPLGSEMKEKEMNALVDINVGDRWDELMKERTIVIKDGIVVEIR</sequence>
<dbReference type="STRING" id="246786.GS18_0204700"/>
<evidence type="ECO:0000256" key="1">
    <source>
        <dbReference type="SAM" id="Coils"/>
    </source>
</evidence>
<evidence type="ECO:0000313" key="3">
    <source>
        <dbReference type="Proteomes" id="UP000028549"/>
    </source>
</evidence>
<evidence type="ECO:0008006" key="4">
    <source>
        <dbReference type="Google" id="ProtNLM"/>
    </source>
</evidence>
<evidence type="ECO:0000313" key="2">
    <source>
        <dbReference type="EMBL" id="KEZ54228.1"/>
    </source>
</evidence>
<reference evidence="2 3" key="1">
    <citation type="journal article" date="2005" name="Int. J. Syst. Evol. Microbiol.">
        <title>Bacillus cibi sp. nov., isolated from jeotgal, a traditional Korean fermented seafood.</title>
        <authorList>
            <person name="Yoon J.H."/>
            <person name="Lee C.H."/>
            <person name="Oh T.K."/>
        </authorList>
    </citation>
    <scope>NUCLEOTIDE SEQUENCE [LARGE SCALE GENOMIC DNA]</scope>
    <source>
        <strain evidence="2 3">DSM 16189</strain>
    </source>
</reference>
<dbReference type="InterPro" id="IPR021297">
    <property type="entry name" value="YlqD"/>
</dbReference>
<keyword evidence="1" id="KW-0175">Coiled coil</keyword>
<dbReference type="Proteomes" id="UP000028549">
    <property type="component" value="Unassembled WGS sequence"/>
</dbReference>
<protein>
    <recommendedName>
        <fullName evidence="4">YlqD protein</fullName>
    </recommendedName>
</protein>
<keyword evidence="3" id="KW-1185">Reference proteome</keyword>
<proteinExistence type="predicted"/>
<dbReference type="Pfam" id="PF11068">
    <property type="entry name" value="YlqD"/>
    <property type="match status" value="1"/>
</dbReference>
<comment type="caution">
    <text evidence="2">The sequence shown here is derived from an EMBL/GenBank/DDBJ whole genome shotgun (WGS) entry which is preliminary data.</text>
</comment>
<dbReference type="AlphaFoldDB" id="A0A084H3R6"/>
<name>A0A084H3R6_METID</name>
<organism evidence="2 3">
    <name type="scientific">Metabacillus indicus</name>
    <name type="common">Bacillus indicus</name>
    <dbReference type="NCBI Taxonomy" id="246786"/>
    <lineage>
        <taxon>Bacteria</taxon>
        <taxon>Bacillati</taxon>
        <taxon>Bacillota</taxon>
        <taxon>Bacilli</taxon>
        <taxon>Bacillales</taxon>
        <taxon>Bacillaceae</taxon>
        <taxon>Metabacillus</taxon>
    </lineage>
</organism>